<evidence type="ECO:0000313" key="12">
    <source>
        <dbReference type="Proteomes" id="UP000836841"/>
    </source>
</evidence>
<comment type="caution">
    <text evidence="11">The sequence shown here is derived from an EMBL/GenBank/DDBJ whole genome shotgun (WGS) entry which is preliminary data.</text>
</comment>
<comment type="similarity">
    <text evidence="2">Belongs to the MLO family.</text>
</comment>
<dbReference type="GO" id="GO:0016020">
    <property type="term" value="C:membrane"/>
    <property type="evidence" value="ECO:0007669"/>
    <property type="project" value="UniProtKB-SubCell"/>
</dbReference>
<accession>A0AAU9RFM8</accession>
<organism evidence="11 12">
    <name type="scientific">Thlaspi arvense</name>
    <name type="common">Field penny-cress</name>
    <dbReference type="NCBI Taxonomy" id="13288"/>
    <lineage>
        <taxon>Eukaryota</taxon>
        <taxon>Viridiplantae</taxon>
        <taxon>Streptophyta</taxon>
        <taxon>Embryophyta</taxon>
        <taxon>Tracheophyta</taxon>
        <taxon>Spermatophyta</taxon>
        <taxon>Magnoliopsida</taxon>
        <taxon>eudicotyledons</taxon>
        <taxon>Gunneridae</taxon>
        <taxon>Pentapetalae</taxon>
        <taxon>rosids</taxon>
        <taxon>malvids</taxon>
        <taxon>Brassicales</taxon>
        <taxon>Brassicaceae</taxon>
        <taxon>Thlaspideae</taxon>
        <taxon>Thlaspi</taxon>
    </lineage>
</organism>
<evidence type="ECO:0000256" key="9">
    <source>
        <dbReference type="SAM" id="MobiDB-lite"/>
    </source>
</evidence>
<comment type="subcellular location">
    <subcellularLocation>
        <location evidence="1">Membrane</location>
        <topology evidence="1">Multi-pass membrane protein</topology>
    </subcellularLocation>
</comment>
<evidence type="ECO:0000313" key="11">
    <source>
        <dbReference type="EMBL" id="CAH2041100.1"/>
    </source>
</evidence>
<dbReference type="AlphaFoldDB" id="A0AAU9RFM8"/>
<evidence type="ECO:0000256" key="10">
    <source>
        <dbReference type="SAM" id="Phobius"/>
    </source>
</evidence>
<dbReference type="PANTHER" id="PTHR31942:SF52">
    <property type="entry name" value="MLO-LIKE PROTEIN 1"/>
    <property type="match status" value="1"/>
</dbReference>
<gene>
    <name evidence="11" type="ORF">TAV2_LOCUS4403</name>
</gene>
<dbReference type="GO" id="GO:0006952">
    <property type="term" value="P:defense response"/>
    <property type="evidence" value="ECO:0007669"/>
    <property type="project" value="UniProtKB-KW"/>
</dbReference>
<keyword evidence="3 10" id="KW-0812">Transmembrane</keyword>
<evidence type="ECO:0000256" key="3">
    <source>
        <dbReference type="ARBA" id="ARBA00022692"/>
    </source>
</evidence>
<feature type="region of interest" description="Disordered" evidence="9">
    <location>
        <begin position="200"/>
        <end position="239"/>
    </location>
</feature>
<protein>
    <submittedName>
        <fullName evidence="11">Uncharacterized protein</fullName>
    </submittedName>
</protein>
<feature type="compositionally biased region" description="Polar residues" evidence="9">
    <location>
        <begin position="209"/>
        <end position="218"/>
    </location>
</feature>
<evidence type="ECO:0000256" key="2">
    <source>
        <dbReference type="ARBA" id="ARBA00006574"/>
    </source>
</evidence>
<proteinExistence type="inferred from homology"/>
<evidence type="ECO:0000256" key="5">
    <source>
        <dbReference type="ARBA" id="ARBA00022860"/>
    </source>
</evidence>
<evidence type="ECO:0000256" key="6">
    <source>
        <dbReference type="ARBA" id="ARBA00022989"/>
    </source>
</evidence>
<sequence>MDTIKMCQASLKLQRQQIRSSCCLIWQWKAWEDLIAKDNYETEQVLNQSSLMSINMNSSRVAFWIMAIHQLHSFFKQFYGSVSKSDYMTLRLGFIMMTCFCLAAELILLQMHCRGNPKFNFHKYMICALEDDFKKVVGIRQVIARASLVQYGFDSCIMGHLCYIVPRLYWNYKTVDWPSRAIFDKPMQVGLVEWAQQAKKKKHLKKSRNGSGEENANGVSAIGIQPGRNAARESAPEEI</sequence>
<evidence type="ECO:0000256" key="4">
    <source>
        <dbReference type="ARBA" id="ARBA00022821"/>
    </source>
</evidence>
<dbReference type="GO" id="GO:0005516">
    <property type="term" value="F:calmodulin binding"/>
    <property type="evidence" value="ECO:0007669"/>
    <property type="project" value="UniProtKB-KW"/>
</dbReference>
<keyword evidence="8" id="KW-0568">Pathogenesis-related protein</keyword>
<feature type="compositionally biased region" description="Basic and acidic residues" evidence="9">
    <location>
        <begin position="230"/>
        <end position="239"/>
    </location>
</feature>
<keyword evidence="4" id="KW-0611">Plant defense</keyword>
<evidence type="ECO:0000256" key="8">
    <source>
        <dbReference type="ARBA" id="ARBA00023265"/>
    </source>
</evidence>
<feature type="transmembrane region" description="Helical" evidence="10">
    <location>
        <begin position="91"/>
        <end position="109"/>
    </location>
</feature>
<dbReference type="Proteomes" id="UP000836841">
    <property type="component" value="Unassembled WGS sequence"/>
</dbReference>
<keyword evidence="5" id="KW-0112">Calmodulin-binding</keyword>
<keyword evidence="7 10" id="KW-0472">Membrane</keyword>
<keyword evidence="12" id="KW-1185">Reference proteome</keyword>
<keyword evidence="6 10" id="KW-1133">Transmembrane helix</keyword>
<reference evidence="11 12" key="1">
    <citation type="submission" date="2022-03" db="EMBL/GenBank/DDBJ databases">
        <authorList>
            <person name="Nunn A."/>
            <person name="Chopra R."/>
            <person name="Nunn A."/>
            <person name="Contreras Garrido A."/>
        </authorList>
    </citation>
    <scope>NUCLEOTIDE SEQUENCE [LARGE SCALE GENOMIC DNA]</scope>
</reference>
<dbReference type="EMBL" id="CAJVSB020000077">
    <property type="protein sequence ID" value="CAH2041100.1"/>
    <property type="molecule type" value="Genomic_DNA"/>
</dbReference>
<dbReference type="PANTHER" id="PTHR31942">
    <property type="entry name" value="MLO-LIKE PROTEIN 1"/>
    <property type="match status" value="1"/>
</dbReference>
<dbReference type="InterPro" id="IPR004326">
    <property type="entry name" value="Mlo"/>
</dbReference>
<evidence type="ECO:0000256" key="7">
    <source>
        <dbReference type="ARBA" id="ARBA00023136"/>
    </source>
</evidence>
<name>A0AAU9RFM8_THLAR</name>
<evidence type="ECO:0000256" key="1">
    <source>
        <dbReference type="ARBA" id="ARBA00004141"/>
    </source>
</evidence>
<dbReference type="Pfam" id="PF03094">
    <property type="entry name" value="Mlo"/>
    <property type="match status" value="1"/>
</dbReference>